<evidence type="ECO:0000256" key="8">
    <source>
        <dbReference type="ARBA" id="ARBA00023235"/>
    </source>
</evidence>
<name>A0A516PY50_9ACTN</name>
<organism evidence="13 14">
    <name type="scientific">Microlunatus elymi</name>
    <dbReference type="NCBI Taxonomy" id="2596828"/>
    <lineage>
        <taxon>Bacteria</taxon>
        <taxon>Bacillati</taxon>
        <taxon>Actinomycetota</taxon>
        <taxon>Actinomycetes</taxon>
        <taxon>Propionibacteriales</taxon>
        <taxon>Propionibacteriaceae</taxon>
        <taxon>Microlunatus</taxon>
    </lineage>
</organism>
<evidence type="ECO:0000256" key="7">
    <source>
        <dbReference type="ARBA" id="ARBA00023027"/>
    </source>
</evidence>
<protein>
    <recommendedName>
        <fullName evidence="6">UDP-glucose 4-epimerase</fullName>
        <ecNumber evidence="5">5.1.3.2</ecNumber>
    </recommendedName>
    <alternativeName>
        <fullName evidence="11">Galactowaldenase</fullName>
    </alternativeName>
    <alternativeName>
        <fullName evidence="10">UDP-galactose 4-epimerase</fullName>
    </alternativeName>
</protein>
<dbReference type="SUPFAM" id="SSF51735">
    <property type="entry name" value="NAD(P)-binding Rossmann-fold domains"/>
    <property type="match status" value="1"/>
</dbReference>
<dbReference type="Gene3D" id="3.90.25.10">
    <property type="entry name" value="UDP-galactose 4-epimerase, domain 1"/>
    <property type="match status" value="1"/>
</dbReference>
<evidence type="ECO:0000256" key="4">
    <source>
        <dbReference type="ARBA" id="ARBA00007637"/>
    </source>
</evidence>
<gene>
    <name evidence="13" type="primary">galE</name>
    <name evidence="13" type="ORF">FOE78_09505</name>
</gene>
<dbReference type="InterPro" id="IPR005886">
    <property type="entry name" value="UDP_G4E"/>
</dbReference>
<comment type="similarity">
    <text evidence="4">Belongs to the NAD(P)-dependent epimerase/dehydratase family.</text>
</comment>
<dbReference type="KEGG" id="mik:FOE78_09505"/>
<evidence type="ECO:0000256" key="2">
    <source>
        <dbReference type="ARBA" id="ARBA00001911"/>
    </source>
</evidence>
<evidence type="ECO:0000256" key="3">
    <source>
        <dbReference type="ARBA" id="ARBA00004947"/>
    </source>
</evidence>
<dbReference type="UniPathway" id="UPA00214"/>
<dbReference type="EMBL" id="CP041692">
    <property type="protein sequence ID" value="QDP96104.1"/>
    <property type="molecule type" value="Genomic_DNA"/>
</dbReference>
<dbReference type="Pfam" id="PF01370">
    <property type="entry name" value="Epimerase"/>
    <property type="match status" value="1"/>
</dbReference>
<dbReference type="Proteomes" id="UP000319263">
    <property type="component" value="Chromosome"/>
</dbReference>
<dbReference type="EC" id="5.1.3.2" evidence="5"/>
<comment type="pathway">
    <text evidence="3">Carbohydrate metabolism; galactose metabolism.</text>
</comment>
<keyword evidence="7" id="KW-0520">NAD</keyword>
<dbReference type="PANTHER" id="PTHR43725:SF53">
    <property type="entry name" value="UDP-ARABINOSE 4-EPIMERASE 1"/>
    <property type="match status" value="1"/>
</dbReference>
<feature type="domain" description="NAD-dependent epimerase/dehydratase" evidence="12">
    <location>
        <begin position="3"/>
        <end position="254"/>
    </location>
</feature>
<sequence length="333" mass="35532">MTVLVTGGAGYIGSHVVRLLRQRGDDVVVVDDLSSGVADNIGDTPLVQLDLSRPEAIDALVTLIGEYEVESVIHIAAKKQVGESAQRPAWYYTENVGGMANLLQAMESAEVNKLMFSSSAATYGNPDVPPGSRMSEDVPSAPISPYGETKLVCEWMMRDAAAAWGLRGVGLRYFNVAGAGWPELGDPTKFNLIPIAIGALAEGKQPVIFGNDYPTADGTCIRDYIHVLDLADAHLAALDYLDREDRDYDVFNVGTGTGSSVSEVLTKIGRTTGYDVQPVIGDRRAGDPADLVADVSRIRDALGWTATRDLAAMVDSAWQAWEPTHGAPAVPPS</sequence>
<keyword evidence="9" id="KW-0119">Carbohydrate metabolism</keyword>
<evidence type="ECO:0000256" key="10">
    <source>
        <dbReference type="ARBA" id="ARBA00031367"/>
    </source>
</evidence>
<evidence type="ECO:0000256" key="1">
    <source>
        <dbReference type="ARBA" id="ARBA00000083"/>
    </source>
</evidence>
<accession>A0A516PY50</accession>
<dbReference type="GO" id="GO:0033499">
    <property type="term" value="P:galactose catabolic process via UDP-galactose, Leloir pathway"/>
    <property type="evidence" value="ECO:0007669"/>
    <property type="project" value="TreeGrafter"/>
</dbReference>
<dbReference type="Gene3D" id="3.40.50.720">
    <property type="entry name" value="NAD(P)-binding Rossmann-like Domain"/>
    <property type="match status" value="1"/>
</dbReference>
<evidence type="ECO:0000256" key="5">
    <source>
        <dbReference type="ARBA" id="ARBA00013189"/>
    </source>
</evidence>
<evidence type="ECO:0000256" key="9">
    <source>
        <dbReference type="ARBA" id="ARBA00023277"/>
    </source>
</evidence>
<dbReference type="NCBIfam" id="TIGR01179">
    <property type="entry name" value="galE"/>
    <property type="match status" value="1"/>
</dbReference>
<evidence type="ECO:0000256" key="11">
    <source>
        <dbReference type="ARBA" id="ARBA00033067"/>
    </source>
</evidence>
<keyword evidence="14" id="KW-1185">Reference proteome</keyword>
<keyword evidence="8 13" id="KW-0413">Isomerase</keyword>
<dbReference type="RefSeq" id="WP_143986070.1">
    <property type="nucleotide sequence ID" value="NZ_CP041692.1"/>
</dbReference>
<dbReference type="PANTHER" id="PTHR43725">
    <property type="entry name" value="UDP-GLUCOSE 4-EPIMERASE"/>
    <property type="match status" value="1"/>
</dbReference>
<evidence type="ECO:0000313" key="14">
    <source>
        <dbReference type="Proteomes" id="UP000319263"/>
    </source>
</evidence>
<evidence type="ECO:0000256" key="6">
    <source>
        <dbReference type="ARBA" id="ARBA00018569"/>
    </source>
</evidence>
<comment type="catalytic activity">
    <reaction evidence="1">
        <text>UDP-alpha-D-glucose = UDP-alpha-D-galactose</text>
        <dbReference type="Rhea" id="RHEA:22168"/>
        <dbReference type="ChEBI" id="CHEBI:58885"/>
        <dbReference type="ChEBI" id="CHEBI:66914"/>
        <dbReference type="EC" id="5.1.3.2"/>
    </reaction>
</comment>
<reference evidence="13 14" key="1">
    <citation type="submission" date="2019-07" db="EMBL/GenBank/DDBJ databases">
        <title>Microlunatus dokdonensis sp. nov. isolated from the rhizospheric soil of the wild plant Elymus tsukushiensis.</title>
        <authorList>
            <person name="Ghim S.-Y."/>
            <person name="Hwang Y.-J."/>
            <person name="Son J.-S."/>
            <person name="Shin J.-H."/>
        </authorList>
    </citation>
    <scope>NUCLEOTIDE SEQUENCE [LARGE SCALE GENOMIC DNA]</scope>
    <source>
        <strain evidence="13 14">KUDC0627</strain>
    </source>
</reference>
<dbReference type="AlphaFoldDB" id="A0A516PY50"/>
<evidence type="ECO:0000313" key="13">
    <source>
        <dbReference type="EMBL" id="QDP96104.1"/>
    </source>
</evidence>
<dbReference type="InterPro" id="IPR001509">
    <property type="entry name" value="Epimerase_deHydtase"/>
</dbReference>
<dbReference type="GO" id="GO:0003978">
    <property type="term" value="F:UDP-glucose 4-epimerase activity"/>
    <property type="evidence" value="ECO:0007669"/>
    <property type="project" value="UniProtKB-EC"/>
</dbReference>
<dbReference type="InterPro" id="IPR036291">
    <property type="entry name" value="NAD(P)-bd_dom_sf"/>
</dbReference>
<dbReference type="OrthoDB" id="9801785at2"/>
<comment type="cofactor">
    <cofactor evidence="2">
        <name>NAD(+)</name>
        <dbReference type="ChEBI" id="CHEBI:57540"/>
    </cofactor>
</comment>
<evidence type="ECO:0000259" key="12">
    <source>
        <dbReference type="Pfam" id="PF01370"/>
    </source>
</evidence>
<proteinExistence type="inferred from homology"/>